<protein>
    <recommendedName>
        <fullName evidence="2">NAD(P)-binding domain-containing protein</fullName>
    </recommendedName>
</protein>
<dbReference type="AlphaFoldDB" id="A0A7S1K2I0"/>
<dbReference type="PANTHER" id="PTHR43725:SF6">
    <property type="entry name" value="CHLOROPLAST STEM-LOOP BINDING PROTEIN OF 41 KDA A, CHLOROPLASTIC"/>
    <property type="match status" value="1"/>
</dbReference>
<dbReference type="Gene3D" id="3.40.50.720">
    <property type="entry name" value="NAD(P)-binding Rossmann-like Domain"/>
    <property type="match status" value="1"/>
</dbReference>
<feature type="transmembrane region" description="Helical" evidence="1">
    <location>
        <begin position="22"/>
        <end position="40"/>
    </location>
</feature>
<dbReference type="GO" id="GO:0005996">
    <property type="term" value="P:monosaccharide metabolic process"/>
    <property type="evidence" value="ECO:0007669"/>
    <property type="project" value="TreeGrafter"/>
</dbReference>
<organism evidence="3">
    <name type="scientific">Vitrella brassicaformis</name>
    <dbReference type="NCBI Taxonomy" id="1169539"/>
    <lineage>
        <taxon>Eukaryota</taxon>
        <taxon>Sar</taxon>
        <taxon>Alveolata</taxon>
        <taxon>Colpodellida</taxon>
        <taxon>Vitrellaceae</taxon>
        <taxon>Vitrella</taxon>
    </lineage>
</organism>
<keyword evidence="1" id="KW-0472">Membrane</keyword>
<evidence type="ECO:0000259" key="2">
    <source>
        <dbReference type="Pfam" id="PF13460"/>
    </source>
</evidence>
<reference evidence="3" key="1">
    <citation type="submission" date="2021-01" db="EMBL/GenBank/DDBJ databases">
        <authorList>
            <person name="Corre E."/>
            <person name="Pelletier E."/>
            <person name="Niang G."/>
            <person name="Scheremetjew M."/>
            <person name="Finn R."/>
            <person name="Kale V."/>
            <person name="Holt S."/>
            <person name="Cochrane G."/>
            <person name="Meng A."/>
            <person name="Brown T."/>
            <person name="Cohen L."/>
        </authorList>
    </citation>
    <scope>NUCLEOTIDE SEQUENCE</scope>
    <source>
        <strain evidence="3">CCMP3346</strain>
    </source>
</reference>
<dbReference type="EMBL" id="HBGB01028466">
    <property type="protein sequence ID" value="CAD9061531.1"/>
    <property type="molecule type" value="Transcribed_RNA"/>
</dbReference>
<name>A0A7S1K2I0_9ALVE</name>
<evidence type="ECO:0000313" key="3">
    <source>
        <dbReference type="EMBL" id="CAD9061531.1"/>
    </source>
</evidence>
<feature type="domain" description="NAD(P)-binding" evidence="2">
    <location>
        <begin position="83"/>
        <end position="231"/>
    </location>
</feature>
<dbReference type="SUPFAM" id="SSF51735">
    <property type="entry name" value="NAD(P)-binding Rossmann-fold domains"/>
    <property type="match status" value="1"/>
</dbReference>
<dbReference type="GO" id="GO:0005829">
    <property type="term" value="C:cytosol"/>
    <property type="evidence" value="ECO:0007669"/>
    <property type="project" value="TreeGrafter"/>
</dbReference>
<proteinExistence type="predicted"/>
<sequence>VSCVVSAFPDKKAVIRLQMKRIVLLSLASAAIAAAFHLPSGDLHLSRPSRTQAASLRRHAAARTSLVMKLAGSSALIVQNKGGGHGELGFHLAKQLRAAGCTVTLLNDGQPTAKPPFDHYNELEQEYVDIVWTDVKAQRDLSSVLKGKTFDLVFDNWSKDEGTVRPIAEFAKKNNVKHYMYVSSGGMYQPTGDEFPILEKTKVKDDSGQRQVEKTLEAMKVPWTSFRPQYIYGPYTNKRDYLDFFFDRVTHGLPIPIPYEGATLTTLTNAEDVASMLISAVGKQYAIGEVFNCASDRYISYEGIVRMVAKTVGKDPSEAVKSIVYYDPKRAALPKGAFPFRNTHFCVNPEKAKLLLDWRPQHRLEDDLKWYFAAYRSLGKLAGQVDTSADAKAIAARA</sequence>
<keyword evidence="1" id="KW-0812">Transmembrane</keyword>
<accession>A0A7S1K2I0</accession>
<dbReference type="InterPro" id="IPR016040">
    <property type="entry name" value="NAD(P)-bd_dom"/>
</dbReference>
<dbReference type="InterPro" id="IPR036291">
    <property type="entry name" value="NAD(P)-bd_dom_sf"/>
</dbReference>
<dbReference type="PANTHER" id="PTHR43725">
    <property type="entry name" value="UDP-GLUCOSE 4-EPIMERASE"/>
    <property type="match status" value="1"/>
</dbReference>
<dbReference type="Pfam" id="PF13460">
    <property type="entry name" value="NAD_binding_10"/>
    <property type="match status" value="1"/>
</dbReference>
<dbReference type="GO" id="GO:0003978">
    <property type="term" value="F:UDP-glucose 4-epimerase activity"/>
    <property type="evidence" value="ECO:0007669"/>
    <property type="project" value="TreeGrafter"/>
</dbReference>
<feature type="non-terminal residue" evidence="3">
    <location>
        <position position="1"/>
    </location>
</feature>
<keyword evidence="1" id="KW-1133">Transmembrane helix</keyword>
<gene>
    <name evidence="3" type="ORF">VBRA1451_LOCUS16601</name>
</gene>
<evidence type="ECO:0000256" key="1">
    <source>
        <dbReference type="SAM" id="Phobius"/>
    </source>
</evidence>